<dbReference type="EC" id="3.2.1.17" evidence="5"/>
<dbReference type="Gene3D" id="1.10.530.40">
    <property type="match status" value="1"/>
</dbReference>
<feature type="compositionally biased region" description="Low complexity" evidence="3">
    <location>
        <begin position="379"/>
        <end position="397"/>
    </location>
</feature>
<gene>
    <name evidence="5" type="ORF">QB898_04195</name>
</gene>
<sequence>MALTPCGQHSASPHAAGQAAGADLTPAQQQACKHNENLRQQLNPQDWSQVLYQIGKNTKKLEGATFSKGIVTLKGDKEALAGAAYDKALKEKPKETPKNYLRLSTHNVGPNPNSQSTMSDEMAQKINKKHGASINFEQISNYEGGQALRGYVPWWPIIKSISKNGAITVLLNFHKNNDGSLATTKDGYKILDGSSQSGVTIGTGVDLGQQEPTAYKKRLKDFEVSQELIDKLEPYMHLKRAEAAEYLLAHPLTLTKKEADLLDAEMKDDHLKNTIAEYNGIVKGIKKHRAFKELSSAEQTILFSRHYQDGNIKKGASREIAESLAQGLVQNALDKLNTKHYRDDSHKNRIPLEHADLQAWFNTINAEEYKVKQDDEKAAPASADQTPAQPQTPAPSAHPGQRHRK</sequence>
<keyword evidence="2" id="KW-0081">Bacteriolytic enzyme</keyword>
<evidence type="ECO:0000313" key="6">
    <source>
        <dbReference type="Proteomes" id="UP001237156"/>
    </source>
</evidence>
<feature type="region of interest" description="Disordered" evidence="3">
    <location>
        <begin position="371"/>
        <end position="405"/>
    </location>
</feature>
<dbReference type="EMBL" id="JARVII010000005">
    <property type="protein sequence ID" value="MDG9698928.1"/>
    <property type="molecule type" value="Genomic_DNA"/>
</dbReference>
<dbReference type="Proteomes" id="UP001237156">
    <property type="component" value="Unassembled WGS sequence"/>
</dbReference>
<proteinExistence type="predicted"/>
<organism evidence="5 6">
    <name type="scientific">Ottowia cancrivicina</name>
    <dbReference type="NCBI Taxonomy" id="3040346"/>
    <lineage>
        <taxon>Bacteria</taxon>
        <taxon>Pseudomonadati</taxon>
        <taxon>Pseudomonadota</taxon>
        <taxon>Betaproteobacteria</taxon>
        <taxon>Burkholderiales</taxon>
        <taxon>Comamonadaceae</taxon>
        <taxon>Ottowia</taxon>
    </lineage>
</organism>
<evidence type="ECO:0000313" key="5">
    <source>
        <dbReference type="EMBL" id="MDG9698928.1"/>
    </source>
</evidence>
<dbReference type="InterPro" id="IPR031922">
    <property type="entry name" value="Pesticin_C"/>
</dbReference>
<dbReference type="InterPro" id="IPR023347">
    <property type="entry name" value="Lysozyme_dom_sf"/>
</dbReference>
<dbReference type="AlphaFoldDB" id="A0AAW6RKZ7"/>
<keyword evidence="5" id="KW-0326">Glycosidase</keyword>
<protein>
    <submittedName>
        <fullName evidence="5">Pesticin C-terminus-like muramidase</fullName>
        <ecNumber evidence="5">3.2.1.17</ecNumber>
    </submittedName>
</protein>
<dbReference type="GO" id="GO:0042742">
    <property type="term" value="P:defense response to bacterium"/>
    <property type="evidence" value="ECO:0007669"/>
    <property type="project" value="UniProtKB-KW"/>
</dbReference>
<evidence type="ECO:0000256" key="3">
    <source>
        <dbReference type="SAM" id="MobiDB-lite"/>
    </source>
</evidence>
<dbReference type="RefSeq" id="WP_279523920.1">
    <property type="nucleotide sequence ID" value="NZ_JARVII010000005.1"/>
</dbReference>
<name>A0AAW6RKZ7_9BURK</name>
<keyword evidence="1" id="KW-0929">Antimicrobial</keyword>
<comment type="caution">
    <text evidence="5">The sequence shown here is derived from an EMBL/GenBank/DDBJ whole genome shotgun (WGS) entry which is preliminary data.</text>
</comment>
<keyword evidence="5" id="KW-0378">Hydrolase</keyword>
<feature type="compositionally biased region" description="Low complexity" evidence="3">
    <location>
        <begin position="8"/>
        <end position="22"/>
    </location>
</feature>
<dbReference type="Pfam" id="PF16754">
    <property type="entry name" value="Pesticin"/>
    <property type="match status" value="1"/>
</dbReference>
<keyword evidence="6" id="KW-1185">Reference proteome</keyword>
<accession>A0AAW6RKZ7</accession>
<evidence type="ECO:0000256" key="1">
    <source>
        <dbReference type="ARBA" id="ARBA00022529"/>
    </source>
</evidence>
<evidence type="ECO:0000259" key="4">
    <source>
        <dbReference type="Pfam" id="PF16754"/>
    </source>
</evidence>
<reference evidence="5 6" key="1">
    <citation type="submission" date="2023-04" db="EMBL/GenBank/DDBJ databases">
        <title>Ottowia paracancer sp. nov., isolated from human stomach.</title>
        <authorList>
            <person name="Song Y."/>
        </authorList>
    </citation>
    <scope>NUCLEOTIDE SEQUENCE [LARGE SCALE GENOMIC DNA]</scope>
    <source>
        <strain evidence="5 6">10c7w1</strain>
    </source>
</reference>
<dbReference type="GO" id="GO:0003796">
    <property type="term" value="F:lysozyme activity"/>
    <property type="evidence" value="ECO:0007669"/>
    <property type="project" value="UniProtKB-EC"/>
</dbReference>
<evidence type="ECO:0000256" key="2">
    <source>
        <dbReference type="ARBA" id="ARBA00022638"/>
    </source>
</evidence>
<dbReference type="GO" id="GO:0031640">
    <property type="term" value="P:killing of cells of another organism"/>
    <property type="evidence" value="ECO:0007669"/>
    <property type="project" value="UniProtKB-KW"/>
</dbReference>
<feature type="domain" description="Pesticin C-terminal" evidence="4">
    <location>
        <begin position="194"/>
        <end position="316"/>
    </location>
</feature>
<feature type="region of interest" description="Disordered" evidence="3">
    <location>
        <begin position="1"/>
        <end position="34"/>
    </location>
</feature>